<dbReference type="InParanoid" id="A0A3N7FI89"/>
<proteinExistence type="predicted"/>
<dbReference type="AlphaFoldDB" id="A0A3N7FI89"/>
<dbReference type="EMBL" id="CM009291">
    <property type="protein sequence ID" value="RQO86731.1"/>
    <property type="molecule type" value="Genomic_DNA"/>
</dbReference>
<sequence length="98" mass="10581">MAITKAGTMYEGIGTMAIFAPLIINQGQPGIPTIRALIISGPLMVRTREASDVICAIGSITQLNFSLNASINLNTRLPIYMVTHVPSTATLQWLLRII</sequence>
<organism evidence="1 2">
    <name type="scientific">Populus trichocarpa</name>
    <name type="common">Western balsam poplar</name>
    <name type="synonym">Populus balsamifera subsp. trichocarpa</name>
    <dbReference type="NCBI Taxonomy" id="3694"/>
    <lineage>
        <taxon>Eukaryota</taxon>
        <taxon>Viridiplantae</taxon>
        <taxon>Streptophyta</taxon>
        <taxon>Embryophyta</taxon>
        <taxon>Tracheophyta</taxon>
        <taxon>Spermatophyta</taxon>
        <taxon>Magnoliopsida</taxon>
        <taxon>eudicotyledons</taxon>
        <taxon>Gunneridae</taxon>
        <taxon>Pentapetalae</taxon>
        <taxon>rosids</taxon>
        <taxon>fabids</taxon>
        <taxon>Malpighiales</taxon>
        <taxon>Salicaceae</taxon>
        <taxon>Saliceae</taxon>
        <taxon>Populus</taxon>
    </lineage>
</organism>
<accession>A0A3N7FI89</accession>
<evidence type="ECO:0000313" key="2">
    <source>
        <dbReference type="Proteomes" id="UP000006729"/>
    </source>
</evidence>
<dbReference type="Proteomes" id="UP000006729">
    <property type="component" value="Chromosome 2"/>
</dbReference>
<reference evidence="1 2" key="1">
    <citation type="journal article" date="2006" name="Science">
        <title>The genome of black cottonwood, Populus trichocarpa (Torr. &amp; Gray).</title>
        <authorList>
            <person name="Tuskan G.A."/>
            <person name="Difazio S."/>
            <person name="Jansson S."/>
            <person name="Bohlmann J."/>
            <person name="Grigoriev I."/>
            <person name="Hellsten U."/>
            <person name="Putnam N."/>
            <person name="Ralph S."/>
            <person name="Rombauts S."/>
            <person name="Salamov A."/>
            <person name="Schein J."/>
            <person name="Sterck L."/>
            <person name="Aerts A."/>
            <person name="Bhalerao R.R."/>
            <person name="Bhalerao R.P."/>
            <person name="Blaudez D."/>
            <person name="Boerjan W."/>
            <person name="Brun A."/>
            <person name="Brunner A."/>
            <person name="Busov V."/>
            <person name="Campbell M."/>
            <person name="Carlson J."/>
            <person name="Chalot M."/>
            <person name="Chapman J."/>
            <person name="Chen G.L."/>
            <person name="Cooper D."/>
            <person name="Coutinho P.M."/>
            <person name="Couturier J."/>
            <person name="Covert S."/>
            <person name="Cronk Q."/>
            <person name="Cunningham R."/>
            <person name="Davis J."/>
            <person name="Degroeve S."/>
            <person name="Dejardin A."/>
            <person name="Depamphilis C."/>
            <person name="Detter J."/>
            <person name="Dirks B."/>
            <person name="Dubchak I."/>
            <person name="Duplessis S."/>
            <person name="Ehlting J."/>
            <person name="Ellis B."/>
            <person name="Gendler K."/>
            <person name="Goodstein D."/>
            <person name="Gribskov M."/>
            <person name="Grimwood J."/>
            <person name="Groover A."/>
            <person name="Gunter L."/>
            <person name="Hamberger B."/>
            <person name="Heinze B."/>
            <person name="Helariutta Y."/>
            <person name="Henrissat B."/>
            <person name="Holligan D."/>
            <person name="Holt R."/>
            <person name="Huang W."/>
            <person name="Islam-Faridi N."/>
            <person name="Jones S."/>
            <person name="Jones-Rhoades M."/>
            <person name="Jorgensen R."/>
            <person name="Joshi C."/>
            <person name="Kangasjarvi J."/>
            <person name="Karlsson J."/>
            <person name="Kelleher C."/>
            <person name="Kirkpatrick R."/>
            <person name="Kirst M."/>
            <person name="Kohler A."/>
            <person name="Kalluri U."/>
            <person name="Larimer F."/>
            <person name="Leebens-Mack J."/>
            <person name="Leple J.C."/>
            <person name="Locascio P."/>
            <person name="Lou Y."/>
            <person name="Lucas S."/>
            <person name="Martin F."/>
            <person name="Montanini B."/>
            <person name="Napoli C."/>
            <person name="Nelson D.R."/>
            <person name="Nelson C."/>
            <person name="Nieminen K."/>
            <person name="Nilsson O."/>
            <person name="Pereda V."/>
            <person name="Peter G."/>
            <person name="Philippe R."/>
            <person name="Pilate G."/>
            <person name="Poliakov A."/>
            <person name="Razumovskaya J."/>
            <person name="Richardson P."/>
            <person name="Rinaldi C."/>
            <person name="Ritland K."/>
            <person name="Rouze P."/>
            <person name="Ryaboy D."/>
            <person name="Schmutz J."/>
            <person name="Schrader J."/>
            <person name="Segerman B."/>
            <person name="Shin H."/>
            <person name="Siddiqui A."/>
            <person name="Sterky F."/>
            <person name="Terry A."/>
            <person name="Tsai C.J."/>
            <person name="Uberbacher E."/>
            <person name="Unneberg P."/>
            <person name="Vahala J."/>
            <person name="Wall K."/>
            <person name="Wessler S."/>
            <person name="Yang G."/>
            <person name="Yin T."/>
            <person name="Douglas C."/>
            <person name="Marra M."/>
            <person name="Sandberg G."/>
            <person name="Van de Peer Y."/>
            <person name="Rokhsar D."/>
        </authorList>
    </citation>
    <scope>NUCLEOTIDE SEQUENCE [LARGE SCALE GENOMIC DNA]</scope>
    <source>
        <strain evidence="2">cv. Nisqually</strain>
    </source>
</reference>
<protein>
    <submittedName>
        <fullName evidence="1">Uncharacterized protein</fullName>
    </submittedName>
</protein>
<evidence type="ECO:0000313" key="1">
    <source>
        <dbReference type="EMBL" id="RQO86731.1"/>
    </source>
</evidence>
<name>A0A3N7FI89_POPTR</name>
<gene>
    <name evidence="1" type="ORF">POPTR_002G091550</name>
</gene>
<keyword evidence="2" id="KW-1185">Reference proteome</keyword>